<dbReference type="OrthoDB" id="2274644at2759"/>
<dbReference type="GO" id="GO:0031123">
    <property type="term" value="P:RNA 3'-end processing"/>
    <property type="evidence" value="ECO:0007669"/>
    <property type="project" value="TreeGrafter"/>
</dbReference>
<feature type="region of interest" description="Disordered" evidence="1">
    <location>
        <begin position="638"/>
        <end position="665"/>
    </location>
</feature>
<feature type="domain" description="Poly(A) RNA polymerase mitochondrial-like central palm" evidence="2">
    <location>
        <begin position="17"/>
        <end position="157"/>
    </location>
</feature>
<dbReference type="InterPro" id="IPR043519">
    <property type="entry name" value="NT_sf"/>
</dbReference>
<dbReference type="SUPFAM" id="SSF81631">
    <property type="entry name" value="PAP/OAS1 substrate-binding domain"/>
    <property type="match status" value="1"/>
</dbReference>
<dbReference type="Pfam" id="PF22600">
    <property type="entry name" value="MTPAP-like_central"/>
    <property type="match status" value="1"/>
</dbReference>
<comment type="caution">
    <text evidence="3">The sequence shown here is derived from an EMBL/GenBank/DDBJ whole genome shotgun (WGS) entry which is preliminary data.</text>
</comment>
<evidence type="ECO:0000259" key="2">
    <source>
        <dbReference type="Pfam" id="PF22600"/>
    </source>
</evidence>
<keyword evidence="4" id="KW-1185">Reference proteome</keyword>
<sequence>MDHYDSRSTTGVLYTVLERCIEDILSSIKPLESDRNERLSTIDEIASSIQSIETLKGTTVKPFGSFVANLYSKWGDLDISVTLDQIFNSSVSRRKKQNVLREIMRTLRKKGIGRKIQFIPQARVPLLVYESSLYGISCDLSVDNHQGRVKSKILQLITSFDERFTDMVLLIKEWAKAQNINDPKTGTMNSYSLCMLVIFHFQTCKPPILPPLKEIYSGNISDDVKGVDIEREREIEDICALNVQKIISHISSHRNQSSLTNLLVSFFDKFSDIEALSSEYIICPFTGRWERMVSNPRWTEKSYSLYIEDPFEQPDNTARAVGPHDLKTIAGVFHVTRQLLSSSSVLSDRSSLLRLLSRPLVSSRLIAPKKTTYTPQQANKHQYTNMYGIQQGVERVGYCVSGSAESSLNRDRTTRIRTTAIVDTYPNHSTDLINGSNLRQKGNQSEKPAYYSSYGVPEDQIHDPNLNRNYGIGLSDMNRFSQQANGSNPSQSNHRNHEVSYSAQYLDRPGQDYVANLNESHGTRSTFAVPNRDNLARNHRNNGIRFTGQTPERSDRHYDSSSSGMHRTGMASVEQRKDPGLIKNRQSQSHQRIGYSTTPPGNFDLNYDAGMNGMNGMHRSGLAIVESVTEQLNHSLKLNGQHSGSTSKKGKQIWQPKGASNQGFL</sequence>
<name>A0A833QLK0_9POAL</name>
<organism evidence="3 4">
    <name type="scientific">Carex littledalei</name>
    <dbReference type="NCBI Taxonomy" id="544730"/>
    <lineage>
        <taxon>Eukaryota</taxon>
        <taxon>Viridiplantae</taxon>
        <taxon>Streptophyta</taxon>
        <taxon>Embryophyta</taxon>
        <taxon>Tracheophyta</taxon>
        <taxon>Spermatophyta</taxon>
        <taxon>Magnoliopsida</taxon>
        <taxon>Liliopsida</taxon>
        <taxon>Poales</taxon>
        <taxon>Cyperaceae</taxon>
        <taxon>Cyperoideae</taxon>
        <taxon>Cariceae</taxon>
        <taxon>Carex</taxon>
        <taxon>Carex subgen. Euthyceras</taxon>
    </lineage>
</organism>
<dbReference type="InterPro" id="IPR054708">
    <property type="entry name" value="MTPAP-like_central"/>
</dbReference>
<protein>
    <submittedName>
        <fullName evidence="3">Poly(A) RNA polymerase cid11 isoform X2</fullName>
    </submittedName>
</protein>
<proteinExistence type="predicted"/>
<dbReference type="CDD" id="cd05402">
    <property type="entry name" value="NT_PAP_TUTase"/>
    <property type="match status" value="1"/>
</dbReference>
<dbReference type="Gene3D" id="1.10.1410.10">
    <property type="match status" value="1"/>
</dbReference>
<feature type="region of interest" description="Disordered" evidence="1">
    <location>
        <begin position="479"/>
        <end position="499"/>
    </location>
</feature>
<evidence type="ECO:0000313" key="3">
    <source>
        <dbReference type="EMBL" id="KAF3321996.1"/>
    </source>
</evidence>
<dbReference type="Gene3D" id="3.30.460.10">
    <property type="entry name" value="Beta Polymerase, domain 2"/>
    <property type="match status" value="1"/>
</dbReference>
<evidence type="ECO:0000313" key="4">
    <source>
        <dbReference type="Proteomes" id="UP000623129"/>
    </source>
</evidence>
<feature type="compositionally biased region" description="Polar residues" evidence="1">
    <location>
        <begin position="638"/>
        <end position="647"/>
    </location>
</feature>
<dbReference type="PANTHER" id="PTHR12271:SF123">
    <property type="entry name" value="PROTEIN HESO1"/>
    <property type="match status" value="1"/>
</dbReference>
<evidence type="ECO:0000256" key="1">
    <source>
        <dbReference type="SAM" id="MobiDB-lite"/>
    </source>
</evidence>
<reference evidence="3" key="1">
    <citation type="submission" date="2020-01" db="EMBL/GenBank/DDBJ databases">
        <title>Genome sequence of Kobresia littledalei, the first chromosome-level genome in the family Cyperaceae.</title>
        <authorList>
            <person name="Qu G."/>
        </authorList>
    </citation>
    <scope>NUCLEOTIDE SEQUENCE</scope>
    <source>
        <strain evidence="3">C.B.Clarke</strain>
        <tissue evidence="3">Leaf</tissue>
    </source>
</reference>
<dbReference type="Proteomes" id="UP000623129">
    <property type="component" value="Unassembled WGS sequence"/>
</dbReference>
<feature type="region of interest" description="Disordered" evidence="1">
    <location>
        <begin position="534"/>
        <end position="570"/>
    </location>
</feature>
<dbReference type="GO" id="GO:0050265">
    <property type="term" value="F:RNA uridylyltransferase activity"/>
    <property type="evidence" value="ECO:0007669"/>
    <property type="project" value="TreeGrafter"/>
</dbReference>
<dbReference type="AlphaFoldDB" id="A0A833QLK0"/>
<dbReference type="EMBL" id="SWLB01000026">
    <property type="protein sequence ID" value="KAF3321996.1"/>
    <property type="molecule type" value="Genomic_DNA"/>
</dbReference>
<accession>A0A833QLK0</accession>
<dbReference type="SUPFAM" id="SSF81301">
    <property type="entry name" value="Nucleotidyltransferase"/>
    <property type="match status" value="1"/>
</dbReference>
<dbReference type="PANTHER" id="PTHR12271">
    <property type="entry name" value="POLY A POLYMERASE CID PAP -RELATED"/>
    <property type="match status" value="1"/>
</dbReference>
<gene>
    <name evidence="3" type="ORF">FCM35_KLT14212</name>
</gene>